<comment type="subcellular location">
    <subcellularLocation>
        <location evidence="1">Mitochondrion matrix</location>
    </subcellularLocation>
</comment>
<gene>
    <name evidence="2" type="primary">PKP1</name>
    <name evidence="2" type="ORF">EIP91_008012</name>
</gene>
<evidence type="ECO:0000313" key="2">
    <source>
        <dbReference type="EMBL" id="TCD61726.1"/>
    </source>
</evidence>
<dbReference type="EC" id="2.7.11.-" evidence="1"/>
<dbReference type="Proteomes" id="UP000292702">
    <property type="component" value="Unassembled WGS sequence"/>
</dbReference>
<keyword evidence="1" id="KW-0547">Nucleotide-binding</keyword>
<dbReference type="OrthoDB" id="241648at2759"/>
<keyword evidence="1" id="KW-0808">Transferase</keyword>
<keyword evidence="3" id="KW-1185">Reference proteome</keyword>
<dbReference type="AlphaFoldDB" id="A0A4R0R5T6"/>
<dbReference type="GO" id="GO:0005759">
    <property type="term" value="C:mitochondrial matrix"/>
    <property type="evidence" value="ECO:0007669"/>
    <property type="project" value="UniProtKB-SubCell"/>
</dbReference>
<dbReference type="GO" id="GO:0005524">
    <property type="term" value="F:ATP binding"/>
    <property type="evidence" value="ECO:0007669"/>
    <property type="project" value="UniProtKB-UniRule"/>
</dbReference>
<accession>A0A4R0R5T6</accession>
<dbReference type="EMBL" id="RWJN01000436">
    <property type="protein sequence ID" value="TCD61726.1"/>
    <property type="molecule type" value="Genomic_DNA"/>
</dbReference>
<dbReference type="InterPro" id="IPR036890">
    <property type="entry name" value="HATPase_C_sf"/>
</dbReference>
<name>A0A4R0R5T6_9APHY</name>
<sequence length="68" mass="7652">MDGQNIDQDFDATDFKAPMAGFGYGLPLWRLYACYFGGDLRLISMEGFGPDVYIHLNKLSSSREPLQT</sequence>
<evidence type="ECO:0000313" key="3">
    <source>
        <dbReference type="Proteomes" id="UP000292702"/>
    </source>
</evidence>
<dbReference type="InterPro" id="IPR039028">
    <property type="entry name" value="BCKD/PDK"/>
</dbReference>
<dbReference type="Gene3D" id="3.30.565.10">
    <property type="entry name" value="Histidine kinase-like ATPase, C-terminal domain"/>
    <property type="match status" value="1"/>
</dbReference>
<keyword evidence="1 2" id="KW-0418">Kinase</keyword>
<comment type="caution">
    <text evidence="2">The sequence shown here is derived from an EMBL/GenBank/DDBJ whole genome shotgun (WGS) entry which is preliminary data.</text>
</comment>
<keyword evidence="1" id="KW-0496">Mitochondrion</keyword>
<keyword evidence="1" id="KW-0067">ATP-binding</keyword>
<dbReference type="PANTHER" id="PTHR11947:SF3">
    <property type="entry name" value="[PYRUVATE DEHYDROGENASE (ACETYL-TRANSFERRING)] KINASE, MITOCHONDRIAL"/>
    <property type="match status" value="1"/>
</dbReference>
<dbReference type="PANTHER" id="PTHR11947">
    <property type="entry name" value="PYRUVATE DEHYDROGENASE KINASE"/>
    <property type="match status" value="1"/>
</dbReference>
<reference evidence="2 3" key="1">
    <citation type="submission" date="2018-11" db="EMBL/GenBank/DDBJ databases">
        <title>Genome assembly of Steccherinum ochraceum LE-BIN_3174, the white-rot fungus of the Steccherinaceae family (The Residual Polyporoid clade, Polyporales, Basidiomycota).</title>
        <authorList>
            <person name="Fedorova T.V."/>
            <person name="Glazunova O.A."/>
            <person name="Landesman E.O."/>
            <person name="Moiseenko K.V."/>
            <person name="Psurtseva N.V."/>
            <person name="Savinova O.S."/>
            <person name="Shakhova N.V."/>
            <person name="Tyazhelova T.V."/>
            <person name="Vasina D.V."/>
        </authorList>
    </citation>
    <scope>NUCLEOTIDE SEQUENCE [LARGE SCALE GENOMIC DNA]</scope>
    <source>
        <strain evidence="2 3">LE-BIN_3174</strain>
    </source>
</reference>
<dbReference type="GO" id="GO:0004740">
    <property type="term" value="F:pyruvate dehydrogenase (acetyl-transferring) kinase activity"/>
    <property type="evidence" value="ECO:0007669"/>
    <property type="project" value="TreeGrafter"/>
</dbReference>
<protein>
    <recommendedName>
        <fullName evidence="1">Protein-serine/threonine kinase</fullName>
        <ecNumber evidence="1">2.7.11.-</ecNumber>
    </recommendedName>
</protein>
<evidence type="ECO:0000256" key="1">
    <source>
        <dbReference type="RuleBase" id="RU366032"/>
    </source>
</evidence>
<organism evidence="2 3">
    <name type="scientific">Steccherinum ochraceum</name>
    <dbReference type="NCBI Taxonomy" id="92696"/>
    <lineage>
        <taxon>Eukaryota</taxon>
        <taxon>Fungi</taxon>
        <taxon>Dikarya</taxon>
        <taxon>Basidiomycota</taxon>
        <taxon>Agaricomycotina</taxon>
        <taxon>Agaricomycetes</taxon>
        <taxon>Polyporales</taxon>
        <taxon>Steccherinaceae</taxon>
        <taxon>Steccherinum</taxon>
    </lineage>
</organism>
<proteinExistence type="inferred from homology"/>
<dbReference type="STRING" id="92696.A0A4R0R5T6"/>
<dbReference type="SUPFAM" id="SSF55874">
    <property type="entry name" value="ATPase domain of HSP90 chaperone/DNA topoisomerase II/histidine kinase"/>
    <property type="match status" value="1"/>
</dbReference>
<comment type="similarity">
    <text evidence="1">Belongs to the PDK/BCKDK protein kinase family.</text>
</comment>
<dbReference type="GO" id="GO:0010906">
    <property type="term" value="P:regulation of glucose metabolic process"/>
    <property type="evidence" value="ECO:0007669"/>
    <property type="project" value="TreeGrafter"/>
</dbReference>